<keyword evidence="3" id="KW-0862">Zinc</keyword>
<feature type="compositionally biased region" description="Acidic residues" evidence="5">
    <location>
        <begin position="315"/>
        <end position="334"/>
    </location>
</feature>
<keyword evidence="8" id="KW-1185">Reference proteome</keyword>
<evidence type="ECO:0000259" key="6">
    <source>
        <dbReference type="PROSITE" id="PS50966"/>
    </source>
</evidence>
<dbReference type="InterPro" id="IPR006564">
    <property type="entry name" value="Znf_PMZ"/>
</dbReference>
<gene>
    <name evidence="7" type="ORF">SSX86_010884</name>
</gene>
<evidence type="ECO:0000313" key="8">
    <source>
        <dbReference type="Proteomes" id="UP001408789"/>
    </source>
</evidence>
<dbReference type="InterPro" id="IPR058594">
    <property type="entry name" value="PB1-like_dom_pln"/>
</dbReference>
<evidence type="ECO:0000256" key="1">
    <source>
        <dbReference type="ARBA" id="ARBA00022723"/>
    </source>
</evidence>
<evidence type="ECO:0000256" key="5">
    <source>
        <dbReference type="SAM" id="MobiDB-lite"/>
    </source>
</evidence>
<dbReference type="Pfam" id="PF04434">
    <property type="entry name" value="SWIM"/>
    <property type="match status" value="1"/>
</dbReference>
<feature type="region of interest" description="Disordered" evidence="5">
    <location>
        <begin position="308"/>
        <end position="337"/>
    </location>
</feature>
<protein>
    <recommendedName>
        <fullName evidence="6">SWIM-type domain-containing protein</fullName>
    </recommendedName>
</protein>
<comment type="caution">
    <text evidence="7">The sequence shown here is derived from an EMBL/GenBank/DDBJ whole genome shotgun (WGS) entry which is preliminary data.</text>
</comment>
<evidence type="ECO:0000256" key="2">
    <source>
        <dbReference type="ARBA" id="ARBA00022771"/>
    </source>
</evidence>
<evidence type="ECO:0000256" key="3">
    <source>
        <dbReference type="ARBA" id="ARBA00022833"/>
    </source>
</evidence>
<feature type="domain" description="SWIM-type" evidence="6">
    <location>
        <begin position="760"/>
        <end position="802"/>
    </location>
</feature>
<dbReference type="InterPro" id="IPR007527">
    <property type="entry name" value="Znf_SWIM"/>
</dbReference>
<name>A0AAP0H3M1_9ASTR</name>
<proteinExistence type="predicted"/>
<organism evidence="7 8">
    <name type="scientific">Deinandra increscens subsp. villosa</name>
    <dbReference type="NCBI Taxonomy" id="3103831"/>
    <lineage>
        <taxon>Eukaryota</taxon>
        <taxon>Viridiplantae</taxon>
        <taxon>Streptophyta</taxon>
        <taxon>Embryophyta</taxon>
        <taxon>Tracheophyta</taxon>
        <taxon>Spermatophyta</taxon>
        <taxon>Magnoliopsida</taxon>
        <taxon>eudicotyledons</taxon>
        <taxon>Gunneridae</taxon>
        <taxon>Pentapetalae</taxon>
        <taxon>asterids</taxon>
        <taxon>campanulids</taxon>
        <taxon>Asterales</taxon>
        <taxon>Asteraceae</taxon>
        <taxon>Asteroideae</taxon>
        <taxon>Heliantheae alliance</taxon>
        <taxon>Madieae</taxon>
        <taxon>Madiinae</taxon>
        <taxon>Deinandra</taxon>
    </lineage>
</organism>
<dbReference type="PANTHER" id="PTHR31973">
    <property type="entry name" value="POLYPROTEIN, PUTATIVE-RELATED"/>
    <property type="match status" value="1"/>
</dbReference>
<dbReference type="EMBL" id="JBCNJP010000012">
    <property type="protein sequence ID" value="KAK9070482.1"/>
    <property type="molecule type" value="Genomic_DNA"/>
</dbReference>
<keyword evidence="1" id="KW-0479">Metal-binding</keyword>
<feature type="compositionally biased region" description="Basic residues" evidence="5">
    <location>
        <begin position="415"/>
        <end position="425"/>
    </location>
</feature>
<evidence type="ECO:0000256" key="4">
    <source>
        <dbReference type="PROSITE-ProRule" id="PRU00325"/>
    </source>
</evidence>
<dbReference type="Pfam" id="PF26130">
    <property type="entry name" value="PB1-like"/>
    <property type="match status" value="1"/>
</dbReference>
<sequence length="909" mass="102309">MADDEGMFIRKAMDNAEVFKIYKDFPDRFSIKLHHGGRFTKLPNRKYVKGKVDYIDLIDIDLFSLHELDDVMLRLDYTEAGVPIFYHFKEPGKDLNNGLHTLSNDSDINHLSNFVADNKIIHVYTEHGSTNVIYFSSQHIFEEVTDDVPAHVPAHVPSQTEEQHDEQHELQNEEVVNAKCMSLDDICFEDFENGNASIVDEPMNVVGVAGTGNVETGHDDVGIADETKETSEDESDDEPMNVAGVAGTGNVETGHDDVGIADETKETSEDESDDSDFIVDDSNYMAESEVDMRDYEMFVDLDVEDNIRSDAPEGGMDDEVLDNDEFESGNESDENASSIRKQTLKYLRKTNENKANFYLGQIFGSKKEGKDLILAHAVETRRQIRFEKDDKKRVRAVCKGDLPNCGTGQSGSQVRKIRQQKKVKSKGPDQENKKGKGPNQENNKGKGPVQEKEGKGPTKNVGGRGHKTNPHIIQCPWVLLLSKEKDSETWMVKTYLSEHKCNPTRDVAALKNGFKSIGRDLLGLDGAFMKGPFPGQILSAVGIDNNNGIYPVAIAIVEAENLSSWSWFLECLGDDLELGTYSNFTFVSDRQKGILPAIAKLFPCAEHRYCLRHIHENMKGSFKGKMYKDFLWKLATTTTPVQFTTEMNELRKFNEEAYNWLSQIPPQHWSRSHFSGRAVSDVLLNNMCEVFNGKIVEGRDKPIISALEYIREYLMRRIVTVLKVIEKSEGILTPTATKMCEKARKDASRYVASWNGGDKYQVSGPRGNMRVVDLEKKVCSCRSWEITGMPCRHAVQAIWNKGDNGGDVGPLESWFHPLYKMDAWKHVYSFRLNPINGKALWSKVQVPTTLTPPTHHKQVGRPKKARKRSAVEMEDITKGGRLSKKNTTVTCVKCKNKGHNSRTCKGQGP</sequence>
<dbReference type="AlphaFoldDB" id="A0AAP0H3M1"/>
<feature type="region of interest" description="Disordered" evidence="5">
    <location>
        <begin position="399"/>
        <end position="467"/>
    </location>
</feature>
<dbReference type="GO" id="GO:0008270">
    <property type="term" value="F:zinc ion binding"/>
    <property type="evidence" value="ECO:0007669"/>
    <property type="project" value="UniProtKB-KW"/>
</dbReference>
<dbReference type="PROSITE" id="PS50966">
    <property type="entry name" value="ZF_SWIM"/>
    <property type="match status" value="1"/>
</dbReference>
<feature type="compositionally biased region" description="Basic residues" evidence="5">
    <location>
        <begin position="854"/>
        <end position="868"/>
    </location>
</feature>
<dbReference type="SMART" id="SM00575">
    <property type="entry name" value="ZnF_PMZ"/>
    <property type="match status" value="1"/>
</dbReference>
<dbReference type="PANTHER" id="PTHR31973:SF190">
    <property type="entry name" value="MULE TRANSPOSASE DOMAIN-CONTAINING PROTEIN"/>
    <property type="match status" value="1"/>
</dbReference>
<feature type="region of interest" description="Disordered" evidence="5">
    <location>
        <begin position="849"/>
        <end position="872"/>
    </location>
</feature>
<keyword evidence="2 4" id="KW-0863">Zinc-finger</keyword>
<dbReference type="InterPro" id="IPR018289">
    <property type="entry name" value="MULE_transposase_dom"/>
</dbReference>
<dbReference type="Proteomes" id="UP001408789">
    <property type="component" value="Unassembled WGS sequence"/>
</dbReference>
<dbReference type="Pfam" id="PF10551">
    <property type="entry name" value="MULE"/>
    <property type="match status" value="1"/>
</dbReference>
<evidence type="ECO:0000313" key="7">
    <source>
        <dbReference type="EMBL" id="KAK9070482.1"/>
    </source>
</evidence>
<accession>A0AAP0H3M1</accession>
<reference evidence="7 8" key="1">
    <citation type="submission" date="2024-04" db="EMBL/GenBank/DDBJ databases">
        <title>The reference genome of an endangered Asteraceae, Deinandra increscens subsp. villosa, native to the Central Coast of California.</title>
        <authorList>
            <person name="Guilliams M."/>
            <person name="Hasenstab-Lehman K."/>
            <person name="Meyer R."/>
            <person name="Mcevoy S."/>
        </authorList>
    </citation>
    <scope>NUCLEOTIDE SEQUENCE [LARGE SCALE GENOMIC DNA]</scope>
    <source>
        <tissue evidence="7">Leaf</tissue>
    </source>
</reference>